<dbReference type="GO" id="GO:0008643">
    <property type="term" value="P:carbohydrate transport"/>
    <property type="evidence" value="ECO:0007669"/>
    <property type="project" value="InterPro"/>
</dbReference>
<dbReference type="GO" id="GO:0016020">
    <property type="term" value="C:membrane"/>
    <property type="evidence" value="ECO:0007669"/>
    <property type="project" value="InterPro"/>
</dbReference>
<evidence type="ECO:0000256" key="2">
    <source>
        <dbReference type="RuleBase" id="RU363072"/>
    </source>
</evidence>
<name>A0AAN0P868_ACISD</name>
<dbReference type="Gene3D" id="2.40.160.180">
    <property type="entry name" value="Carbohydrate-selective porin OprB"/>
    <property type="match status" value="1"/>
</dbReference>
<dbReference type="InterPro" id="IPR038673">
    <property type="entry name" value="OprB_sf"/>
</dbReference>
<evidence type="ECO:0000256" key="1">
    <source>
        <dbReference type="ARBA" id="ARBA00008769"/>
    </source>
</evidence>
<dbReference type="Proteomes" id="UP000000392">
    <property type="component" value="Chromosome"/>
</dbReference>
<proteinExistence type="inferred from homology"/>
<feature type="chain" id="PRO_5042672678" evidence="2">
    <location>
        <begin position="24"/>
        <end position="448"/>
    </location>
</feature>
<evidence type="ECO:0000313" key="4">
    <source>
        <dbReference type="Proteomes" id="UP000000392"/>
    </source>
</evidence>
<feature type="signal peptide" evidence="2">
    <location>
        <begin position="1"/>
        <end position="23"/>
    </location>
</feature>
<accession>A0AAN0P868</accession>
<sequence length="448" mass="50655">MKFSMTSLAMISTFTLASSAVFAFDPLAQDQKWILGDWNGKRAQLEQQGYQFTAAFQNESAVNLSGGYDDSSRLFNANQWTFGTRLDLEKIADWKDTQAQLSITKRDGQPLSTDRISDPRAPQFSSAQEIYGRGQWWRLTSAWIKKGFLNNDLHIKVGRMGLSDDFNASHCEFQNLMLCGGQLGKTVGDIWFNSPVSQWGINAKYQFLPSLWFGTGIYEVNPENALEQHGFNLDMDQRKGILIPVELSWKPNLAFFDGLSGEYKVGAFLSTADARNVSTDEKGNIEPNAADRKWQNNKHSVWLNAQQQVFAPADDPKHGLFISANFTFNDKSTTVVESTQQLALWYKGIFERRPNDTIGLGLARFDVNDRVQERQNASNQLLGLTEADYANPKYTPIQYDELNIELNYNFQWSPSIALRPNIQYVHQAGGVKQVDDAWVAGMTMKLNF</sequence>
<reference evidence="3 4" key="1">
    <citation type="journal article" date="2010" name="J. Bacteriol.">
        <title>Complete genome sequence of the diesel-degrading Acinetobacter sp. strain DR1.</title>
        <authorList>
            <person name="Jung J."/>
            <person name="Baek J.H."/>
            <person name="Park W."/>
        </authorList>
    </citation>
    <scope>NUCLEOTIDE SEQUENCE [LARGE SCALE GENOMIC DNA]</scope>
    <source>
        <strain evidence="4">JCM 16667 / KCTC 23045 / DR1</strain>
    </source>
</reference>
<dbReference type="AlphaFoldDB" id="A0AAN0P868"/>
<dbReference type="Pfam" id="PF04966">
    <property type="entry name" value="OprB"/>
    <property type="match status" value="1"/>
</dbReference>
<protein>
    <submittedName>
        <fullName evidence="3">Porin</fullName>
    </submittedName>
</protein>
<dbReference type="GO" id="GO:0015288">
    <property type="term" value="F:porin activity"/>
    <property type="evidence" value="ECO:0007669"/>
    <property type="project" value="InterPro"/>
</dbReference>
<keyword evidence="2" id="KW-0732">Signal</keyword>
<dbReference type="KEGG" id="acd:AOLE_08735"/>
<dbReference type="InterPro" id="IPR052932">
    <property type="entry name" value="OprB_Porin"/>
</dbReference>
<comment type="similarity">
    <text evidence="1 2">Belongs to the OprB family.</text>
</comment>
<dbReference type="EMBL" id="CP002080">
    <property type="protein sequence ID" value="ADI90636.1"/>
    <property type="molecule type" value="Genomic_DNA"/>
</dbReference>
<dbReference type="PANTHER" id="PTHR37944">
    <property type="entry name" value="PORIN B"/>
    <property type="match status" value="1"/>
</dbReference>
<organism evidence="3 4">
    <name type="scientific">Acinetobacter oleivorans (strain JCM 16667 / KCTC 23045 / DR1)</name>
    <dbReference type="NCBI Taxonomy" id="436717"/>
    <lineage>
        <taxon>Bacteria</taxon>
        <taxon>Pseudomonadati</taxon>
        <taxon>Pseudomonadota</taxon>
        <taxon>Gammaproteobacteria</taxon>
        <taxon>Moraxellales</taxon>
        <taxon>Moraxellaceae</taxon>
        <taxon>Acinetobacter</taxon>
    </lineage>
</organism>
<dbReference type="PANTHER" id="PTHR37944:SF1">
    <property type="entry name" value="PORIN B"/>
    <property type="match status" value="1"/>
</dbReference>
<evidence type="ECO:0000313" key="3">
    <source>
        <dbReference type="EMBL" id="ADI90636.1"/>
    </source>
</evidence>
<dbReference type="InterPro" id="IPR007049">
    <property type="entry name" value="Carb-sel_porin_OprB"/>
</dbReference>
<gene>
    <name evidence="3" type="ordered locus">AOLE_08735</name>
</gene>